<dbReference type="GO" id="GO:0032993">
    <property type="term" value="C:protein-DNA complex"/>
    <property type="evidence" value="ECO:0007669"/>
    <property type="project" value="TreeGrafter"/>
</dbReference>
<sequence length="222" mass="24650">MARLLVVEDEARLRAYLIRALGADGHLVRGVGSGPEAVHRLREDAFDLVVLDLMLPGFDGFEVMRQAFELRPEQRVLVLSAVVDVATRVRCLRIGAVDFLGKPFATAELVERVRSRLRTAPAGAPQRWLRVGDVALDLERQALGIDGQQIPLSHREFMLLGHLMRQAGQVCSRHELLAGVWGYDDDLASNVVDVTVRRIRGKAPRPIIETVRNVGYAFSAAR</sequence>
<dbReference type="InterPro" id="IPR036388">
    <property type="entry name" value="WH-like_DNA-bd_sf"/>
</dbReference>
<reference evidence="10 11" key="1">
    <citation type="submission" date="2014-05" db="EMBL/GenBank/DDBJ databases">
        <title>Draft Genome Sequence of Kitasatospora cheerisanensis KCTC 2395.</title>
        <authorList>
            <person name="Nam D.H."/>
        </authorList>
    </citation>
    <scope>NUCLEOTIDE SEQUENCE [LARGE SCALE GENOMIC DNA]</scope>
    <source>
        <strain evidence="10 11">KCTC 2395</strain>
    </source>
</reference>
<dbReference type="HOGENOM" id="CLU_000445_30_4_11"/>
<evidence type="ECO:0000256" key="2">
    <source>
        <dbReference type="ARBA" id="ARBA00023012"/>
    </source>
</evidence>
<comment type="caution">
    <text evidence="10">The sequence shown here is derived from an EMBL/GenBank/DDBJ whole genome shotgun (WGS) entry which is preliminary data.</text>
</comment>
<dbReference type="InterPro" id="IPR011006">
    <property type="entry name" value="CheY-like_superfamily"/>
</dbReference>
<keyword evidence="4 7" id="KW-0238">DNA-binding</keyword>
<feature type="DNA-binding region" description="OmpR/PhoB-type" evidence="7">
    <location>
        <begin position="126"/>
        <end position="220"/>
    </location>
</feature>
<dbReference type="PATRIC" id="fig|1348663.4.peg.1171"/>
<gene>
    <name evidence="10" type="ORF">KCH_12270</name>
</gene>
<dbReference type="Pfam" id="PF00486">
    <property type="entry name" value="Trans_reg_C"/>
    <property type="match status" value="1"/>
</dbReference>
<dbReference type="Gene3D" id="1.10.10.10">
    <property type="entry name" value="Winged helix-like DNA-binding domain superfamily/Winged helix DNA-binding domain"/>
    <property type="match status" value="1"/>
</dbReference>
<feature type="domain" description="OmpR/PhoB-type" evidence="9">
    <location>
        <begin position="126"/>
        <end position="220"/>
    </location>
</feature>
<keyword evidence="3" id="KW-0805">Transcription regulation</keyword>
<dbReference type="EMBL" id="JNBY01000050">
    <property type="protein sequence ID" value="KDN87142.1"/>
    <property type="molecule type" value="Genomic_DNA"/>
</dbReference>
<evidence type="ECO:0000256" key="5">
    <source>
        <dbReference type="ARBA" id="ARBA00023163"/>
    </source>
</evidence>
<dbReference type="OrthoDB" id="116118at2"/>
<keyword evidence="11" id="KW-1185">Reference proteome</keyword>
<evidence type="ECO:0008006" key="12">
    <source>
        <dbReference type="Google" id="ProtNLM"/>
    </source>
</evidence>
<dbReference type="GO" id="GO:0000156">
    <property type="term" value="F:phosphorelay response regulator activity"/>
    <property type="evidence" value="ECO:0007669"/>
    <property type="project" value="TreeGrafter"/>
</dbReference>
<dbReference type="InterPro" id="IPR039420">
    <property type="entry name" value="WalR-like"/>
</dbReference>
<evidence type="ECO:0000256" key="3">
    <source>
        <dbReference type="ARBA" id="ARBA00023015"/>
    </source>
</evidence>
<evidence type="ECO:0000313" key="10">
    <source>
        <dbReference type="EMBL" id="KDN87142.1"/>
    </source>
</evidence>
<dbReference type="Gene3D" id="3.40.50.2300">
    <property type="match status" value="1"/>
</dbReference>
<dbReference type="SMART" id="SM00448">
    <property type="entry name" value="REC"/>
    <property type="match status" value="1"/>
</dbReference>
<feature type="modified residue" description="4-aspartylphosphate" evidence="6">
    <location>
        <position position="52"/>
    </location>
</feature>
<dbReference type="GO" id="GO:0005829">
    <property type="term" value="C:cytosol"/>
    <property type="evidence" value="ECO:0007669"/>
    <property type="project" value="TreeGrafter"/>
</dbReference>
<evidence type="ECO:0000259" key="8">
    <source>
        <dbReference type="PROSITE" id="PS50110"/>
    </source>
</evidence>
<evidence type="ECO:0000256" key="4">
    <source>
        <dbReference type="ARBA" id="ARBA00023125"/>
    </source>
</evidence>
<dbReference type="CDD" id="cd00383">
    <property type="entry name" value="trans_reg_C"/>
    <property type="match status" value="1"/>
</dbReference>
<evidence type="ECO:0000256" key="6">
    <source>
        <dbReference type="PROSITE-ProRule" id="PRU00169"/>
    </source>
</evidence>
<dbReference type="PROSITE" id="PS50110">
    <property type="entry name" value="RESPONSE_REGULATORY"/>
    <property type="match status" value="1"/>
</dbReference>
<dbReference type="Pfam" id="PF00072">
    <property type="entry name" value="Response_reg"/>
    <property type="match status" value="1"/>
</dbReference>
<dbReference type="GO" id="GO:0006355">
    <property type="term" value="P:regulation of DNA-templated transcription"/>
    <property type="evidence" value="ECO:0007669"/>
    <property type="project" value="InterPro"/>
</dbReference>
<dbReference type="Proteomes" id="UP000027178">
    <property type="component" value="Unassembled WGS sequence"/>
</dbReference>
<keyword evidence="1 6" id="KW-0597">Phosphoprotein</keyword>
<organism evidence="10 11">
    <name type="scientific">Kitasatospora cheerisanensis KCTC 2395</name>
    <dbReference type="NCBI Taxonomy" id="1348663"/>
    <lineage>
        <taxon>Bacteria</taxon>
        <taxon>Bacillati</taxon>
        <taxon>Actinomycetota</taxon>
        <taxon>Actinomycetes</taxon>
        <taxon>Kitasatosporales</taxon>
        <taxon>Streptomycetaceae</taxon>
        <taxon>Kitasatospora</taxon>
    </lineage>
</organism>
<accession>A0A066Z0Z2</accession>
<protein>
    <recommendedName>
        <fullName evidence="12">Transcriptional regulator</fullName>
    </recommendedName>
</protein>
<dbReference type="InterPro" id="IPR001789">
    <property type="entry name" value="Sig_transdc_resp-reg_receiver"/>
</dbReference>
<proteinExistence type="predicted"/>
<dbReference type="PROSITE" id="PS51755">
    <property type="entry name" value="OMPR_PHOB"/>
    <property type="match status" value="1"/>
</dbReference>
<dbReference type="InterPro" id="IPR001867">
    <property type="entry name" value="OmpR/PhoB-type_DNA-bd"/>
</dbReference>
<evidence type="ECO:0000259" key="9">
    <source>
        <dbReference type="PROSITE" id="PS51755"/>
    </source>
</evidence>
<dbReference type="GO" id="GO:0000976">
    <property type="term" value="F:transcription cis-regulatory region binding"/>
    <property type="evidence" value="ECO:0007669"/>
    <property type="project" value="TreeGrafter"/>
</dbReference>
<evidence type="ECO:0000313" key="11">
    <source>
        <dbReference type="Proteomes" id="UP000027178"/>
    </source>
</evidence>
<dbReference type="eggNOG" id="COG0745">
    <property type="taxonomic scope" value="Bacteria"/>
</dbReference>
<dbReference type="SMART" id="SM00862">
    <property type="entry name" value="Trans_reg_C"/>
    <property type="match status" value="1"/>
</dbReference>
<feature type="domain" description="Response regulatory" evidence="8">
    <location>
        <begin position="3"/>
        <end position="117"/>
    </location>
</feature>
<dbReference type="AlphaFoldDB" id="A0A066Z0Z2"/>
<dbReference type="PANTHER" id="PTHR48111:SF1">
    <property type="entry name" value="TWO-COMPONENT RESPONSE REGULATOR ORR33"/>
    <property type="match status" value="1"/>
</dbReference>
<name>A0A066Z0Z2_9ACTN</name>
<evidence type="ECO:0000256" key="7">
    <source>
        <dbReference type="PROSITE-ProRule" id="PRU01091"/>
    </source>
</evidence>
<evidence type="ECO:0000256" key="1">
    <source>
        <dbReference type="ARBA" id="ARBA00022553"/>
    </source>
</evidence>
<keyword evidence="2" id="KW-0902">Two-component regulatory system</keyword>
<dbReference type="PANTHER" id="PTHR48111">
    <property type="entry name" value="REGULATOR OF RPOS"/>
    <property type="match status" value="1"/>
</dbReference>
<dbReference type="SUPFAM" id="SSF52172">
    <property type="entry name" value="CheY-like"/>
    <property type="match status" value="1"/>
</dbReference>
<dbReference type="RefSeq" id="WP_035859710.1">
    <property type="nucleotide sequence ID" value="NZ_KK853997.1"/>
</dbReference>
<keyword evidence="5" id="KW-0804">Transcription</keyword>